<dbReference type="EMBL" id="CP015005">
    <property type="protein sequence ID" value="AMS41154.1"/>
    <property type="molecule type" value="Genomic_DNA"/>
</dbReference>
<dbReference type="RefSeq" id="WP_067958925.1">
    <property type="nucleotide sequence ID" value="NZ_CP015005.1"/>
</dbReference>
<accession>A0AAC8YN94</accession>
<dbReference type="KEGG" id="aak:AA2016_2225"/>
<evidence type="ECO:0000313" key="4">
    <source>
        <dbReference type="Proteomes" id="UP000075755"/>
    </source>
</evidence>
<feature type="domain" description="DUF2460" evidence="1">
    <location>
        <begin position="11"/>
        <end position="198"/>
    </location>
</feature>
<protein>
    <submittedName>
        <fullName evidence="2">Glycoside hydrolase, family 24</fullName>
    </submittedName>
    <submittedName>
        <fullName evidence="3">Uncharacterized protein (TIGR02217 family)</fullName>
    </submittedName>
</protein>
<evidence type="ECO:0000313" key="2">
    <source>
        <dbReference type="EMBL" id="AMS41154.1"/>
    </source>
</evidence>
<evidence type="ECO:0000259" key="1">
    <source>
        <dbReference type="Pfam" id="PF09343"/>
    </source>
</evidence>
<keyword evidence="2" id="KW-0378">Hydrolase</keyword>
<evidence type="ECO:0000313" key="5">
    <source>
        <dbReference type="Proteomes" id="UP000577697"/>
    </source>
</evidence>
<gene>
    <name evidence="2" type="ORF">AA2016_2225</name>
    <name evidence="3" type="ORF">FHS67_002184</name>
</gene>
<keyword evidence="5" id="KW-1185">Reference proteome</keyword>
<reference evidence="2 4" key="1">
    <citation type="submission" date="2016-03" db="EMBL/GenBank/DDBJ databases">
        <title>Complete genome of Aminobacter aminovorans KCTC 2477.</title>
        <authorList>
            <person name="Kim K.M."/>
        </authorList>
    </citation>
    <scope>NUCLEOTIDE SEQUENCE [LARGE SCALE GENOMIC DNA]</scope>
    <source>
        <strain evidence="2 4">KCTC 2477</strain>
    </source>
</reference>
<evidence type="ECO:0000313" key="3">
    <source>
        <dbReference type="EMBL" id="MBB3705865.1"/>
    </source>
</evidence>
<proteinExistence type="predicted"/>
<dbReference type="GO" id="GO:0016787">
    <property type="term" value="F:hydrolase activity"/>
    <property type="evidence" value="ECO:0007669"/>
    <property type="project" value="UniProtKB-KW"/>
</dbReference>
<dbReference type="Proteomes" id="UP000075755">
    <property type="component" value="Chromosome"/>
</dbReference>
<reference evidence="3 5" key="2">
    <citation type="submission" date="2020-08" db="EMBL/GenBank/DDBJ databases">
        <title>Genomic Encyclopedia of Type Strains, Phase IV (KMG-IV): sequencing the most valuable type-strain genomes for metagenomic binning, comparative biology and taxonomic classification.</title>
        <authorList>
            <person name="Goeker M."/>
        </authorList>
    </citation>
    <scope>NUCLEOTIDE SEQUENCE [LARGE SCALE GENOMIC DNA]</scope>
    <source>
        <strain evidence="3 5">DSM 10368</strain>
    </source>
</reference>
<dbReference type="Pfam" id="PF09343">
    <property type="entry name" value="DUF2460"/>
    <property type="match status" value="1"/>
</dbReference>
<dbReference type="AlphaFoldDB" id="A0AAC8YN94"/>
<dbReference type="Proteomes" id="UP000577697">
    <property type="component" value="Unassembled WGS sequence"/>
</dbReference>
<dbReference type="InterPro" id="IPR011740">
    <property type="entry name" value="DUF2460"/>
</dbReference>
<name>A0AAC8YN94_AMIAI</name>
<dbReference type="EMBL" id="JACICB010000007">
    <property type="protein sequence ID" value="MBB3705865.1"/>
    <property type="molecule type" value="Genomic_DNA"/>
</dbReference>
<sequence length="200" mass="21412">MVDHSTAILAEGIAVGFSGGPIWNTSALTSVSGHEQRNQMRAEPVHAYTFTGADQQRAGLLALKAFHMGRRGRLYSFLLKDWSDFSGTGEALGTGDGSDVTFQIVKAYGTVNPWSRTIRHIKAGTLTVYANGVAVDAADYSEASGLITFDVAPALGVAITADFEFYVPVRFQQDEFTINVNAASAQWGNTGALDCIEVLE</sequence>
<organism evidence="2 4">
    <name type="scientific">Aminobacter aminovorans</name>
    <name type="common">Chelatobacter heintzii</name>
    <dbReference type="NCBI Taxonomy" id="83263"/>
    <lineage>
        <taxon>Bacteria</taxon>
        <taxon>Pseudomonadati</taxon>
        <taxon>Pseudomonadota</taxon>
        <taxon>Alphaproteobacteria</taxon>
        <taxon>Hyphomicrobiales</taxon>
        <taxon>Phyllobacteriaceae</taxon>
        <taxon>Aminobacter</taxon>
    </lineage>
</organism>